<dbReference type="OrthoDB" id="5346740at2759"/>
<evidence type="ECO:0000313" key="4">
    <source>
        <dbReference type="Proteomes" id="UP000281245"/>
    </source>
</evidence>
<dbReference type="VEuPathDB" id="FungiDB:BTJ68_09111"/>
<feature type="region of interest" description="Disordered" evidence="1">
    <location>
        <begin position="367"/>
        <end position="399"/>
    </location>
</feature>
<dbReference type="GO" id="GO:0001164">
    <property type="term" value="F:RNA polymerase I core promoter sequence-specific DNA binding"/>
    <property type="evidence" value="ECO:0007669"/>
    <property type="project" value="TreeGrafter"/>
</dbReference>
<protein>
    <recommendedName>
        <fullName evidence="2">Extracellular mutant protein 11 C-terminal domain-containing protein</fullName>
    </recommendedName>
</protein>
<evidence type="ECO:0000259" key="2">
    <source>
        <dbReference type="Pfam" id="PF15463"/>
    </source>
</evidence>
<feature type="compositionally biased region" description="Basic and acidic residues" evidence="1">
    <location>
        <begin position="377"/>
        <end position="387"/>
    </location>
</feature>
<feature type="region of interest" description="Disordered" evidence="1">
    <location>
        <begin position="492"/>
        <end position="517"/>
    </location>
</feature>
<dbReference type="GO" id="GO:0070860">
    <property type="term" value="C:RNA polymerase I core factor complex"/>
    <property type="evidence" value="ECO:0007669"/>
    <property type="project" value="TreeGrafter"/>
</dbReference>
<dbReference type="AlphaFoldDB" id="A0A3M6WIB0"/>
<feature type="compositionally biased region" description="Basic and acidic residues" evidence="1">
    <location>
        <begin position="42"/>
        <end position="60"/>
    </location>
</feature>
<feature type="region of interest" description="Disordered" evidence="1">
    <location>
        <begin position="42"/>
        <end position="151"/>
    </location>
</feature>
<feature type="region of interest" description="Disordered" evidence="1">
    <location>
        <begin position="178"/>
        <end position="239"/>
    </location>
</feature>
<dbReference type="Proteomes" id="UP000281245">
    <property type="component" value="Unassembled WGS sequence"/>
</dbReference>
<dbReference type="Pfam" id="PF15463">
    <property type="entry name" value="ECM11"/>
    <property type="match status" value="1"/>
</dbReference>
<feature type="region of interest" description="Disordered" evidence="1">
    <location>
        <begin position="259"/>
        <end position="285"/>
    </location>
</feature>
<dbReference type="InterPro" id="IPR053029">
    <property type="entry name" value="RNA_pol_I-specific_init_factor"/>
</dbReference>
<evidence type="ECO:0000313" key="3">
    <source>
        <dbReference type="EMBL" id="RMX78201.1"/>
    </source>
</evidence>
<gene>
    <name evidence="3" type="ORF">D0869_09266</name>
</gene>
<proteinExistence type="predicted"/>
<feature type="compositionally biased region" description="Polar residues" evidence="1">
    <location>
        <begin position="1"/>
        <end position="20"/>
    </location>
</feature>
<sequence length="542" mass="60712">MSRSRNGPGSTNFFVRNKNPQRGEIEQLKVDVPQIAFGAKVDRVASQKGQRSDHETRAEDAWQDQLRTSDATNPFYGTDASNADDTSVASSAKHHFTALPDDQRPHSGSNGQITGERPASSEDYEDDDSDSDVGLDPIEQPAKYNFPQGANTHHSKFMSAMGKMETGVRQSTGDKSFTTKYVAGDSYPSTTYSRLSSSNSDESSRNTSRRQLQVIDPSMQHQASSRQPNQTTKVIIDGPNDHGLFLNPAHNEALFDAPKFRYDKGPAPSSTKPQRHYMQPNPQSQSIRPVRAIHLAKRPSTAVGNVQFTPHTTAADFLQPSKPQHQQHTSSLVRGEDAVLPAAKLDDNVQRHLQRPPDYLIQPKAAERHHGTSAHLESTRPSEHDVAEQMDLGEEEQELDYEPQELRSMDYQTLRGTTFDFEPYSSRFILPNANPTDDLTQKLFAASELNRRDQAEFFASLTIDNWEQAGDWFLDRFGDLMKRLKEARREKREAAKRFEDEVEHRHDAVSKKRKLADDALGEMKTSGAMVLQGTPRKGRSGA</sequence>
<comment type="caution">
    <text evidence="3">The sequence shown here is derived from an EMBL/GenBank/DDBJ whole genome shotgun (WGS) entry which is preliminary data.</text>
</comment>
<feature type="compositionally biased region" description="Polar residues" evidence="1">
    <location>
        <begin position="219"/>
        <end position="233"/>
    </location>
</feature>
<dbReference type="VEuPathDB" id="FungiDB:BTJ68_02193"/>
<dbReference type="PANTHER" id="PTHR28244">
    <property type="entry name" value="RNA POLYMERASE I-SPECIFIC TRANSCRIPTION INITIATION FACTOR RRN11"/>
    <property type="match status" value="1"/>
</dbReference>
<feature type="compositionally biased region" description="Acidic residues" evidence="1">
    <location>
        <begin position="122"/>
        <end position="133"/>
    </location>
</feature>
<feature type="compositionally biased region" description="Polar residues" evidence="1">
    <location>
        <begin position="79"/>
        <end position="90"/>
    </location>
</feature>
<dbReference type="GO" id="GO:0042790">
    <property type="term" value="P:nucleolar large rRNA transcription by RNA polymerase I"/>
    <property type="evidence" value="ECO:0007669"/>
    <property type="project" value="TreeGrafter"/>
</dbReference>
<feature type="compositionally biased region" description="Low complexity" evidence="1">
    <location>
        <begin position="186"/>
        <end position="210"/>
    </location>
</feature>
<accession>A0A3M6WIB0</accession>
<name>A0A3M6WIB0_HORWE</name>
<feature type="domain" description="Extracellular mutant protein 11 C-terminal" evidence="2">
    <location>
        <begin position="400"/>
        <end position="531"/>
    </location>
</feature>
<reference evidence="3 4" key="1">
    <citation type="journal article" date="2018" name="BMC Genomics">
        <title>Genomic evidence for intraspecific hybridization in a clonal and extremely halotolerant yeast.</title>
        <authorList>
            <person name="Gostincar C."/>
            <person name="Stajich J.E."/>
            <person name="Zupancic J."/>
            <person name="Zalar P."/>
            <person name="Gunde-Cimerman N."/>
        </authorList>
    </citation>
    <scope>NUCLEOTIDE SEQUENCE [LARGE SCALE GENOMIC DNA]</scope>
    <source>
        <strain evidence="3 4">EXF-6656</strain>
    </source>
</reference>
<feature type="region of interest" description="Disordered" evidence="1">
    <location>
        <begin position="1"/>
        <end position="26"/>
    </location>
</feature>
<feature type="compositionally biased region" description="Basic and acidic residues" evidence="1">
    <location>
        <begin position="492"/>
        <end position="510"/>
    </location>
</feature>
<dbReference type="PANTHER" id="PTHR28244:SF3">
    <property type="entry name" value="EXTRACELLULAR MUTANT PROTEIN 11 C-TERMINAL DOMAIN-CONTAINING PROTEIN"/>
    <property type="match status" value="1"/>
</dbReference>
<dbReference type="GO" id="GO:0017025">
    <property type="term" value="F:TBP-class protein binding"/>
    <property type="evidence" value="ECO:0007669"/>
    <property type="project" value="TreeGrafter"/>
</dbReference>
<dbReference type="EMBL" id="QWIJ01000857">
    <property type="protein sequence ID" value="RMX78201.1"/>
    <property type="molecule type" value="Genomic_DNA"/>
</dbReference>
<organism evidence="3 4">
    <name type="scientific">Hortaea werneckii</name>
    <name type="common">Black yeast</name>
    <name type="synonym">Cladosporium werneckii</name>
    <dbReference type="NCBI Taxonomy" id="91943"/>
    <lineage>
        <taxon>Eukaryota</taxon>
        <taxon>Fungi</taxon>
        <taxon>Dikarya</taxon>
        <taxon>Ascomycota</taxon>
        <taxon>Pezizomycotina</taxon>
        <taxon>Dothideomycetes</taxon>
        <taxon>Dothideomycetidae</taxon>
        <taxon>Mycosphaerellales</taxon>
        <taxon>Teratosphaeriaceae</taxon>
        <taxon>Hortaea</taxon>
    </lineage>
</organism>
<dbReference type="InterPro" id="IPR029178">
    <property type="entry name" value="Ecm11_C"/>
</dbReference>
<evidence type="ECO:0000256" key="1">
    <source>
        <dbReference type="SAM" id="MobiDB-lite"/>
    </source>
</evidence>